<sequence length="129" mass="13832">MLLHLPIAMMLTLSPIAVSDSVPQFDIARECRFEGGSVGTFDRCSQDEAAALSELKGKWVTFGSVDQKTCMATTRIGGFASYVDLLTCLEMARGVVSANNNPEEPRTKSGSEPTRPDGTGVTVGEAHRH</sequence>
<evidence type="ECO:0000313" key="3">
    <source>
        <dbReference type="Proteomes" id="UP000189796"/>
    </source>
</evidence>
<organism evidence="2 3">
    <name type="scientific">Bradyrhizobium erythrophlei</name>
    <dbReference type="NCBI Taxonomy" id="1437360"/>
    <lineage>
        <taxon>Bacteria</taxon>
        <taxon>Pseudomonadati</taxon>
        <taxon>Pseudomonadota</taxon>
        <taxon>Alphaproteobacteria</taxon>
        <taxon>Hyphomicrobiales</taxon>
        <taxon>Nitrobacteraceae</taxon>
        <taxon>Bradyrhizobium</taxon>
    </lineage>
</organism>
<gene>
    <name evidence="2" type="ORF">SAMN05443248_3680</name>
</gene>
<protein>
    <submittedName>
        <fullName evidence="2">Uncharacterized protein</fullName>
    </submittedName>
</protein>
<dbReference type="OrthoDB" id="7960860at2"/>
<dbReference type="RefSeq" id="WP_079602640.1">
    <property type="nucleotide sequence ID" value="NZ_LT670817.1"/>
</dbReference>
<dbReference type="EMBL" id="LT670817">
    <property type="protein sequence ID" value="SHH10116.1"/>
    <property type="molecule type" value="Genomic_DNA"/>
</dbReference>
<accession>A0A1M5Q885</accession>
<proteinExistence type="predicted"/>
<feature type="region of interest" description="Disordered" evidence="1">
    <location>
        <begin position="97"/>
        <end position="129"/>
    </location>
</feature>
<dbReference type="Proteomes" id="UP000189796">
    <property type="component" value="Chromosome I"/>
</dbReference>
<evidence type="ECO:0000256" key="1">
    <source>
        <dbReference type="SAM" id="MobiDB-lite"/>
    </source>
</evidence>
<reference evidence="2 3" key="1">
    <citation type="submission" date="2016-11" db="EMBL/GenBank/DDBJ databases">
        <authorList>
            <person name="Jaros S."/>
            <person name="Januszkiewicz K."/>
            <person name="Wedrychowicz H."/>
        </authorList>
    </citation>
    <scope>NUCLEOTIDE SEQUENCE [LARGE SCALE GENOMIC DNA]</scope>
    <source>
        <strain evidence="2 3">GAS138</strain>
    </source>
</reference>
<name>A0A1M5Q885_9BRAD</name>
<evidence type="ECO:0000313" key="2">
    <source>
        <dbReference type="EMBL" id="SHH10116.1"/>
    </source>
</evidence>
<dbReference type="AlphaFoldDB" id="A0A1M5Q885"/>